<dbReference type="EMBL" id="LAZR01043898">
    <property type="protein sequence ID" value="KKL05988.1"/>
    <property type="molecule type" value="Genomic_DNA"/>
</dbReference>
<comment type="caution">
    <text evidence="2">The sequence shown here is derived from an EMBL/GenBank/DDBJ whole genome shotgun (WGS) entry which is preliminary data.</text>
</comment>
<evidence type="ECO:0000313" key="2">
    <source>
        <dbReference type="EMBL" id="KKL05988.1"/>
    </source>
</evidence>
<gene>
    <name evidence="2" type="ORF">LCGC14_2600530</name>
</gene>
<organism evidence="2">
    <name type="scientific">marine sediment metagenome</name>
    <dbReference type="NCBI Taxonomy" id="412755"/>
    <lineage>
        <taxon>unclassified sequences</taxon>
        <taxon>metagenomes</taxon>
        <taxon>ecological metagenomes</taxon>
    </lineage>
</organism>
<protein>
    <submittedName>
        <fullName evidence="2">Uncharacterized protein</fullName>
    </submittedName>
</protein>
<name>A0A0F9D1L3_9ZZZZ</name>
<proteinExistence type="predicted"/>
<sequence length="173" mass="19226">MAKFTDKDGRDWLIRVDVTAIKAVRNQCEIDLGNIGEAPEYLTRLADDPVLLCDLLFILCEEQVKQRELSDADFGRLLVGDVIAHATMALGEAIADFFPAKKRSFLRQIQQKLAGIQTTAENLAQENLDDPTLEKELGLAMKNRMEEAKQHALTQLRSVTNSPESSAESMPAP</sequence>
<evidence type="ECO:0000256" key="1">
    <source>
        <dbReference type="SAM" id="MobiDB-lite"/>
    </source>
</evidence>
<accession>A0A0F9D1L3</accession>
<feature type="region of interest" description="Disordered" evidence="1">
    <location>
        <begin position="150"/>
        <end position="173"/>
    </location>
</feature>
<reference evidence="2" key="1">
    <citation type="journal article" date="2015" name="Nature">
        <title>Complex archaea that bridge the gap between prokaryotes and eukaryotes.</title>
        <authorList>
            <person name="Spang A."/>
            <person name="Saw J.H."/>
            <person name="Jorgensen S.L."/>
            <person name="Zaremba-Niedzwiedzka K."/>
            <person name="Martijn J."/>
            <person name="Lind A.E."/>
            <person name="van Eijk R."/>
            <person name="Schleper C."/>
            <person name="Guy L."/>
            <person name="Ettema T.J."/>
        </authorList>
    </citation>
    <scope>NUCLEOTIDE SEQUENCE</scope>
</reference>
<dbReference type="AlphaFoldDB" id="A0A0F9D1L3"/>
<feature type="compositionally biased region" description="Polar residues" evidence="1">
    <location>
        <begin position="152"/>
        <end position="161"/>
    </location>
</feature>
<feature type="compositionally biased region" description="Low complexity" evidence="1">
    <location>
        <begin position="162"/>
        <end position="173"/>
    </location>
</feature>